<dbReference type="InterPro" id="IPR050463">
    <property type="entry name" value="Gfo/Idh/MocA_oxidrdct_glycsds"/>
</dbReference>
<dbReference type="AlphaFoldDB" id="A0A202E467"/>
<reference evidence="3 4" key="1">
    <citation type="submission" date="2017-02" db="EMBL/GenBank/DDBJ databases">
        <title>Natronthermophilus aegyptiacus gen. nov.,sp. nov., an aerobic, extremely halophilic alkalithermophilic archaeon isolated from the athalassohaline Wadi An Natrun, Egypt.</title>
        <authorList>
            <person name="Zhao B."/>
        </authorList>
    </citation>
    <scope>NUCLEOTIDE SEQUENCE [LARGE SCALE GENOMIC DNA]</scope>
    <source>
        <strain evidence="3 4">CGMCC 1.3597</strain>
    </source>
</reference>
<proteinExistence type="predicted"/>
<evidence type="ECO:0000256" key="1">
    <source>
        <dbReference type="ARBA" id="ARBA00023002"/>
    </source>
</evidence>
<dbReference type="GO" id="GO:0000166">
    <property type="term" value="F:nucleotide binding"/>
    <property type="evidence" value="ECO:0007669"/>
    <property type="project" value="InterPro"/>
</dbReference>
<gene>
    <name evidence="3" type="ORF">B2G88_16480</name>
</gene>
<dbReference type="Proteomes" id="UP000196084">
    <property type="component" value="Unassembled WGS sequence"/>
</dbReference>
<keyword evidence="4" id="KW-1185">Reference proteome</keyword>
<dbReference type="Gene3D" id="3.40.50.720">
    <property type="entry name" value="NAD(P)-binding Rossmann-like Domain"/>
    <property type="match status" value="1"/>
</dbReference>
<dbReference type="RefSeq" id="WP_087715411.1">
    <property type="nucleotide sequence ID" value="NZ_MWPH01000004.1"/>
</dbReference>
<accession>A0A202E467</accession>
<protein>
    <recommendedName>
        <fullName evidence="2">Gfo/Idh/MocA-like oxidoreductase N-terminal domain-containing protein</fullName>
    </recommendedName>
</protein>
<feature type="domain" description="Gfo/Idh/MocA-like oxidoreductase N-terminal" evidence="2">
    <location>
        <begin position="20"/>
        <end position="128"/>
    </location>
</feature>
<dbReference type="InterPro" id="IPR036291">
    <property type="entry name" value="NAD(P)-bd_dom_sf"/>
</dbReference>
<dbReference type="Gene3D" id="3.30.360.10">
    <property type="entry name" value="Dihydrodipicolinate Reductase, domain 2"/>
    <property type="match status" value="1"/>
</dbReference>
<dbReference type="Pfam" id="PF01408">
    <property type="entry name" value="GFO_IDH_MocA"/>
    <property type="match status" value="1"/>
</dbReference>
<dbReference type="EMBL" id="MWPH01000004">
    <property type="protein sequence ID" value="OVE83019.1"/>
    <property type="molecule type" value="Genomic_DNA"/>
</dbReference>
<dbReference type="GO" id="GO:0016491">
    <property type="term" value="F:oxidoreductase activity"/>
    <property type="evidence" value="ECO:0007669"/>
    <property type="project" value="UniProtKB-KW"/>
</dbReference>
<name>A0A202E467_9EURY</name>
<comment type="caution">
    <text evidence="3">The sequence shown here is derived from an EMBL/GenBank/DDBJ whole genome shotgun (WGS) entry which is preliminary data.</text>
</comment>
<dbReference type="OrthoDB" id="25239at2157"/>
<dbReference type="PANTHER" id="PTHR43818">
    <property type="entry name" value="BCDNA.GH03377"/>
    <property type="match status" value="1"/>
</dbReference>
<organism evidence="3 4">
    <name type="scientific">Natronolimnobius baerhuensis</name>
    <dbReference type="NCBI Taxonomy" id="253108"/>
    <lineage>
        <taxon>Archaea</taxon>
        <taxon>Methanobacteriati</taxon>
        <taxon>Methanobacteriota</taxon>
        <taxon>Stenosarchaea group</taxon>
        <taxon>Halobacteria</taxon>
        <taxon>Halobacteriales</taxon>
        <taxon>Natrialbaceae</taxon>
        <taxon>Natronolimnobius</taxon>
    </lineage>
</organism>
<evidence type="ECO:0000259" key="2">
    <source>
        <dbReference type="Pfam" id="PF01408"/>
    </source>
</evidence>
<dbReference type="PANTHER" id="PTHR43818:SF11">
    <property type="entry name" value="BCDNA.GH03377"/>
    <property type="match status" value="1"/>
</dbReference>
<evidence type="ECO:0000313" key="3">
    <source>
        <dbReference type="EMBL" id="OVE83019.1"/>
    </source>
</evidence>
<dbReference type="SUPFAM" id="SSF51735">
    <property type="entry name" value="NAD(P)-binding Rossmann-fold domains"/>
    <property type="match status" value="1"/>
</dbReference>
<dbReference type="SUPFAM" id="SSF55347">
    <property type="entry name" value="Glyceraldehyde-3-phosphate dehydrogenase-like, C-terminal domain"/>
    <property type="match status" value="1"/>
</dbReference>
<sequence>MTWTVAGINFAHFHMGDNLRLVEDHPDAELVAICDEDPEESTLGLEDTAQEFDIPDDRVYRDHQACLEETDPDIVILCPVPSEHADWVEKVAPYGVNVVLEKPFATSVEDADRILEAMAEGGGKLAVNWPLAWYESHRTAKRVLDEGAIGDVREVHYYDGNKGSGRFTQVEYTDSGELHFAGDDLEDTDEAAATWWHQADRGGGSLNDYLGYGVTLGTWFRDGELPLEVTTETHTPEWSPVDTHSITIASYEHGLSKYETRWGTFTDPWVHQPQPKCGFVLVGTEGTIASYDYEETIRVQDDDHPDGYDIEVDPLEAPLENVIQYLIDRLENDEPVEFPPLNPEHCREAQRIIDTAHLSAERGERVELVGDQ</sequence>
<keyword evidence="1" id="KW-0560">Oxidoreductase</keyword>
<evidence type="ECO:0000313" key="4">
    <source>
        <dbReference type="Proteomes" id="UP000196084"/>
    </source>
</evidence>
<dbReference type="InterPro" id="IPR000683">
    <property type="entry name" value="Gfo/Idh/MocA-like_OxRdtase_N"/>
</dbReference>